<proteinExistence type="predicted"/>
<dbReference type="AlphaFoldDB" id="V6LGI5"/>
<protein>
    <submittedName>
        <fullName evidence="1">Uncharacterized protein</fullName>
    </submittedName>
</protein>
<gene>
    <name evidence="1" type="ORF">SS50377_17565</name>
</gene>
<name>V6LGI5_9EUKA</name>
<dbReference type="EMBL" id="KI546154">
    <property type="protein sequence ID" value="EST42796.1"/>
    <property type="molecule type" value="Genomic_DNA"/>
</dbReference>
<reference evidence="1" key="1">
    <citation type="journal article" date="2014" name="PLoS Genet.">
        <title>The Genome of Spironucleus salmonicida Highlights a Fish Pathogen Adapted to Fluctuating Environments.</title>
        <authorList>
            <person name="Xu F."/>
            <person name="Jerlstrom-Hultqvist J."/>
            <person name="Einarsson E."/>
            <person name="Astvaldsson A."/>
            <person name="Svard S.G."/>
            <person name="Andersson J.O."/>
        </authorList>
    </citation>
    <scope>NUCLEOTIDE SEQUENCE</scope>
</reference>
<sequence>MQALQFQSSLRRNLTSQIRLVDKENRMNQILKSYEKRFGFTIQECDESKQSPLSRQIEKKKQLLRQNSAFI</sequence>
<accession>V6LGI5</accession>
<organism evidence="1">
    <name type="scientific">Spironucleus salmonicida</name>
    <dbReference type="NCBI Taxonomy" id="348837"/>
    <lineage>
        <taxon>Eukaryota</taxon>
        <taxon>Metamonada</taxon>
        <taxon>Diplomonadida</taxon>
        <taxon>Hexamitidae</taxon>
        <taxon>Hexamitinae</taxon>
        <taxon>Spironucleus</taxon>
    </lineage>
</organism>
<evidence type="ECO:0000313" key="1">
    <source>
        <dbReference type="EMBL" id="EST42796.1"/>
    </source>
</evidence>